<dbReference type="GO" id="GO:0005839">
    <property type="term" value="C:proteasome core complex"/>
    <property type="evidence" value="ECO:0007669"/>
    <property type="project" value="InterPro"/>
</dbReference>
<name>A0A9P0Z2W8_CUSEU</name>
<dbReference type="Pfam" id="PF00227">
    <property type="entry name" value="Proteasome"/>
    <property type="match status" value="1"/>
</dbReference>
<protein>
    <submittedName>
        <fullName evidence="1">Uncharacterized protein</fullName>
    </submittedName>
</protein>
<organism evidence="1 2">
    <name type="scientific">Cuscuta europaea</name>
    <name type="common">European dodder</name>
    <dbReference type="NCBI Taxonomy" id="41803"/>
    <lineage>
        <taxon>Eukaryota</taxon>
        <taxon>Viridiplantae</taxon>
        <taxon>Streptophyta</taxon>
        <taxon>Embryophyta</taxon>
        <taxon>Tracheophyta</taxon>
        <taxon>Spermatophyta</taxon>
        <taxon>Magnoliopsida</taxon>
        <taxon>eudicotyledons</taxon>
        <taxon>Gunneridae</taxon>
        <taxon>Pentapetalae</taxon>
        <taxon>asterids</taxon>
        <taxon>lamiids</taxon>
        <taxon>Solanales</taxon>
        <taxon>Convolvulaceae</taxon>
        <taxon>Cuscuteae</taxon>
        <taxon>Cuscuta</taxon>
        <taxon>Cuscuta subgen. Cuscuta</taxon>
    </lineage>
</organism>
<dbReference type="Gene3D" id="3.60.20.10">
    <property type="entry name" value="Glutamine Phosphoribosylpyrophosphate, subunit 1, domain 1"/>
    <property type="match status" value="1"/>
</dbReference>
<comment type="caution">
    <text evidence="1">The sequence shown here is derived from an EMBL/GenBank/DDBJ whole genome shotgun (WGS) entry which is preliminary data.</text>
</comment>
<dbReference type="Proteomes" id="UP001152484">
    <property type="component" value="Unassembled WGS sequence"/>
</dbReference>
<keyword evidence="2" id="KW-1185">Reference proteome</keyword>
<evidence type="ECO:0000313" key="2">
    <source>
        <dbReference type="Proteomes" id="UP001152484"/>
    </source>
</evidence>
<sequence>MVYRSKDYMILLELIREQDLCGMGLLAGIMSAGWDEKGPRLYYEDNEGGQPKRNRFSVGSGSPYAYEFWIMGISMICLLKKQQSWENGRNILRWASGGFGPNGWKKLSGDDVGELYCRYNPIEPAAVEHEMTDVPVA</sequence>
<dbReference type="OrthoDB" id="37597at2759"/>
<dbReference type="EMBL" id="CAMAPE010000017">
    <property type="protein sequence ID" value="CAH9084178.1"/>
    <property type="molecule type" value="Genomic_DNA"/>
</dbReference>
<evidence type="ECO:0000313" key="1">
    <source>
        <dbReference type="EMBL" id="CAH9084178.1"/>
    </source>
</evidence>
<dbReference type="GO" id="GO:0051603">
    <property type="term" value="P:proteolysis involved in protein catabolic process"/>
    <property type="evidence" value="ECO:0007669"/>
    <property type="project" value="InterPro"/>
</dbReference>
<reference evidence="1" key="1">
    <citation type="submission" date="2022-07" db="EMBL/GenBank/DDBJ databases">
        <authorList>
            <person name="Macas J."/>
            <person name="Novak P."/>
            <person name="Neumann P."/>
        </authorList>
    </citation>
    <scope>NUCLEOTIDE SEQUENCE</scope>
</reference>
<dbReference type="AlphaFoldDB" id="A0A9P0Z2W8"/>
<dbReference type="InterPro" id="IPR029055">
    <property type="entry name" value="Ntn_hydrolases_N"/>
</dbReference>
<dbReference type="InterPro" id="IPR001353">
    <property type="entry name" value="Proteasome_sua/b"/>
</dbReference>
<proteinExistence type="predicted"/>
<dbReference type="SUPFAM" id="SSF56235">
    <property type="entry name" value="N-terminal nucleophile aminohydrolases (Ntn hydrolases)"/>
    <property type="match status" value="1"/>
</dbReference>
<accession>A0A9P0Z2W8</accession>
<gene>
    <name evidence="1" type="ORF">CEURO_LOCUS8894</name>
</gene>